<dbReference type="SMART" id="SM00267">
    <property type="entry name" value="GGDEF"/>
    <property type="match status" value="1"/>
</dbReference>
<feature type="domain" description="PAC" evidence="2">
    <location>
        <begin position="352"/>
        <end position="404"/>
    </location>
</feature>
<feature type="domain" description="PAS" evidence="1">
    <location>
        <begin position="145"/>
        <end position="218"/>
    </location>
</feature>
<dbReference type="Gene3D" id="2.10.70.100">
    <property type="match status" value="1"/>
</dbReference>
<dbReference type="SUPFAM" id="SSF55073">
    <property type="entry name" value="Nucleotide cyclase"/>
    <property type="match status" value="1"/>
</dbReference>
<dbReference type="Pfam" id="PF00989">
    <property type="entry name" value="PAS"/>
    <property type="match status" value="1"/>
</dbReference>
<accession>A0ABX7BX21</accession>
<dbReference type="EMBL" id="CP068047">
    <property type="protein sequence ID" value="QQR36047.1"/>
    <property type="molecule type" value="Genomic_DNA"/>
</dbReference>
<dbReference type="CDD" id="cd00130">
    <property type="entry name" value="PAS"/>
    <property type="match status" value="3"/>
</dbReference>
<dbReference type="Gene3D" id="3.30.70.270">
    <property type="match status" value="1"/>
</dbReference>
<dbReference type="NCBIfam" id="TIGR00254">
    <property type="entry name" value="GGDEF"/>
    <property type="match status" value="1"/>
</dbReference>
<evidence type="ECO:0000259" key="3">
    <source>
        <dbReference type="PROSITE" id="PS50887"/>
    </source>
</evidence>
<dbReference type="SMART" id="SM00086">
    <property type="entry name" value="PAC"/>
    <property type="match status" value="3"/>
</dbReference>
<dbReference type="InterPro" id="IPR013655">
    <property type="entry name" value="PAS_fold_3"/>
</dbReference>
<dbReference type="RefSeq" id="WP_201656848.1">
    <property type="nucleotide sequence ID" value="NZ_CP068047.1"/>
</dbReference>
<feature type="domain" description="PAC" evidence="2">
    <location>
        <begin position="92"/>
        <end position="144"/>
    </location>
</feature>
<dbReference type="InterPro" id="IPR035965">
    <property type="entry name" value="PAS-like_dom_sf"/>
</dbReference>
<dbReference type="PROSITE" id="PS50113">
    <property type="entry name" value="PAC"/>
    <property type="match status" value="3"/>
</dbReference>
<protein>
    <submittedName>
        <fullName evidence="4">PAS domain S-box protein</fullName>
    </submittedName>
</protein>
<dbReference type="SUPFAM" id="SSF55785">
    <property type="entry name" value="PYP-like sensor domain (PAS domain)"/>
    <property type="match status" value="3"/>
</dbReference>
<dbReference type="Gene3D" id="3.30.450.20">
    <property type="entry name" value="PAS domain"/>
    <property type="match status" value="3"/>
</dbReference>
<dbReference type="InterPro" id="IPR000160">
    <property type="entry name" value="GGDEF_dom"/>
</dbReference>
<dbReference type="InterPro" id="IPR029787">
    <property type="entry name" value="Nucleotide_cyclase"/>
</dbReference>
<evidence type="ECO:0000313" key="5">
    <source>
        <dbReference type="Proteomes" id="UP000595460"/>
    </source>
</evidence>
<dbReference type="PANTHER" id="PTHR44757:SF4">
    <property type="entry name" value="DIGUANYLATE CYCLASE DGCE-RELATED"/>
    <property type="match status" value="1"/>
</dbReference>
<dbReference type="PROSITE" id="PS50887">
    <property type="entry name" value="GGDEF"/>
    <property type="match status" value="1"/>
</dbReference>
<dbReference type="SMART" id="SM00091">
    <property type="entry name" value="PAS"/>
    <property type="match status" value="3"/>
</dbReference>
<dbReference type="CDD" id="cd01949">
    <property type="entry name" value="GGDEF"/>
    <property type="match status" value="1"/>
</dbReference>
<dbReference type="InterPro" id="IPR013767">
    <property type="entry name" value="PAS_fold"/>
</dbReference>
<dbReference type="InterPro" id="IPR000700">
    <property type="entry name" value="PAS-assoc_C"/>
</dbReference>
<dbReference type="NCBIfam" id="TIGR00229">
    <property type="entry name" value="sensory_box"/>
    <property type="match status" value="3"/>
</dbReference>
<dbReference type="InterPro" id="IPR001610">
    <property type="entry name" value="PAC"/>
</dbReference>
<feature type="domain" description="PAS" evidence="1">
    <location>
        <begin position="274"/>
        <end position="319"/>
    </location>
</feature>
<dbReference type="InterPro" id="IPR000014">
    <property type="entry name" value="PAS"/>
</dbReference>
<dbReference type="Pfam" id="PF13426">
    <property type="entry name" value="PAS_9"/>
    <property type="match status" value="1"/>
</dbReference>
<gene>
    <name evidence="4" type="ORF">JI749_17235</name>
</gene>
<dbReference type="Pfam" id="PF00990">
    <property type="entry name" value="GGDEF"/>
    <property type="match status" value="1"/>
</dbReference>
<organism evidence="4 5">
    <name type="scientific">Devosia oryziradicis</name>
    <dbReference type="NCBI Taxonomy" id="2801335"/>
    <lineage>
        <taxon>Bacteria</taxon>
        <taxon>Pseudomonadati</taxon>
        <taxon>Pseudomonadota</taxon>
        <taxon>Alphaproteobacteria</taxon>
        <taxon>Hyphomicrobiales</taxon>
        <taxon>Devosiaceae</taxon>
        <taxon>Devosia</taxon>
    </lineage>
</organism>
<evidence type="ECO:0000313" key="4">
    <source>
        <dbReference type="EMBL" id="QQR36047.1"/>
    </source>
</evidence>
<dbReference type="Pfam" id="PF08447">
    <property type="entry name" value="PAS_3"/>
    <property type="match status" value="1"/>
</dbReference>
<keyword evidence="5" id="KW-1185">Reference proteome</keyword>
<dbReference type="PROSITE" id="PS50112">
    <property type="entry name" value="PAS"/>
    <property type="match status" value="3"/>
</dbReference>
<dbReference type="Proteomes" id="UP000595460">
    <property type="component" value="Chromosome"/>
</dbReference>
<dbReference type="InterPro" id="IPR052155">
    <property type="entry name" value="Biofilm_reg_signaling"/>
</dbReference>
<dbReference type="InterPro" id="IPR043128">
    <property type="entry name" value="Rev_trsase/Diguanyl_cyclase"/>
</dbReference>
<feature type="domain" description="PAS" evidence="1">
    <location>
        <begin position="19"/>
        <end position="88"/>
    </location>
</feature>
<reference evidence="4 5" key="1">
    <citation type="submission" date="2021-01" db="EMBL/GenBank/DDBJ databases">
        <title>Genome seq and assembly of Devosia sp. G19.</title>
        <authorList>
            <person name="Chhetri G."/>
        </authorList>
    </citation>
    <scope>NUCLEOTIDE SEQUENCE [LARGE SCALE GENOMIC DNA]</scope>
    <source>
        <strain evidence="4 5">G19</strain>
    </source>
</reference>
<name>A0ABX7BX21_9HYPH</name>
<feature type="domain" description="GGDEF" evidence="3">
    <location>
        <begin position="436"/>
        <end position="569"/>
    </location>
</feature>
<dbReference type="PANTHER" id="PTHR44757">
    <property type="entry name" value="DIGUANYLATE CYCLASE DGCP"/>
    <property type="match status" value="1"/>
</dbReference>
<evidence type="ECO:0000259" key="2">
    <source>
        <dbReference type="PROSITE" id="PS50113"/>
    </source>
</evidence>
<proteinExistence type="predicted"/>
<feature type="domain" description="PAC" evidence="2">
    <location>
        <begin position="220"/>
        <end position="273"/>
    </location>
</feature>
<sequence>MPARTTKPAAPALPRFEPLGSVLAKVVESAAVGMVVSDMDGRMVYANAAFTALLGRGVEDGGGDFFALIHPDDSAAARQRLTLLMRGEASEYRGEHQFRHADGTPLWVMVAAALLRADSGEPLYLITQLTSIELQKKAEEALAHSESRWNFALESARQGVWDHDIRTDTMFYSRMWRIMRGIPPDEEIDGDQAKWLARIHPDDRERIMANVDRQDKGESDTLEYRELTRDGSYIWILSRGKPVEWDEHGNPTRTLGTDTDITRLKTVEQELAAEKERLHVTLDAIADGMISADQDGRVVMMNPAAEQLTGYSSSEAIGKEVRSIFTLRDGVTGEIQECPVAICLARDEPAHLDDDMILVSRSGVKRDIRCTAAPVHTQAGKLGGAVLVFQDVSQSRAMQRELAHSATHDDLTGLANRAAFERVLNSAIASARDGSRRHCLLYIDLDRFKPVNDNAGHAAGDALLKQVAQTIRGSCRSHDVAARIGGDEFAVLLNDCPPEVGQRIADKIVRAIGALAFGWAGRTYHIGASIGLTMVTHQPASPLGFMGEADAACYAAKGRGRGMAVAFGDL</sequence>
<evidence type="ECO:0000259" key="1">
    <source>
        <dbReference type="PROSITE" id="PS50112"/>
    </source>
</evidence>